<dbReference type="Gene3D" id="2.40.70.10">
    <property type="entry name" value="Acid Proteases"/>
    <property type="match status" value="2"/>
</dbReference>
<dbReference type="PROSITE" id="PS51767">
    <property type="entry name" value="PEPTIDASE_A1"/>
    <property type="match status" value="1"/>
</dbReference>
<name>A0ABR2JGT1_9PEZI</name>
<evidence type="ECO:0000313" key="6">
    <source>
        <dbReference type="Proteomes" id="UP001390339"/>
    </source>
</evidence>
<dbReference type="PANTHER" id="PTHR47966:SF65">
    <property type="entry name" value="ASPARTIC-TYPE ENDOPEPTIDASE"/>
    <property type="match status" value="1"/>
</dbReference>
<dbReference type="Proteomes" id="UP001390339">
    <property type="component" value="Unassembled WGS sequence"/>
</dbReference>
<sequence>MRTSPPIVAIFLAASQARQGVSQAVIPAADSPDHQHRRANVAGSTANELSLRLNGPNLTYTAEFGIGTPPQNVELRVDSSNLSVVPSHDGSQPPYEGEGCPHGTYDATASSSSNSKDKFQTQDAKGKLVDGQYFTDTWQVGNSNVRDVAFAANPATTRDGAITGLGGILKTNNTSYPSLTSAFASAGLATTSAFSVWLSDLAEKTGSLVFGGIDTQKFRGTLTRLKTHPLQLDQTTDGRLGIHLSTVIAVSVTGTDVLVCGTRPLLVEIFLGSSQIYLPGDLVEAIYQEVGATEDPTRKGAANIPCRMGKSPAYFSFVFSAAAIDGSAVGTMINISMSALVLPKDLNPGSVSKEMFDSPQSQTCQFVIVKGETSFGLGEAFIRSAYVVFDQENSEIGIAQSNPKPSGSYMIRFPSKGALIPLATPAAQPTGTFPTSVVTSSIVPLGTYLAAEGFQKYETARPPPNNNNTTTTADSPPPNGLNIGLGAGFSCGAVAVFAGFMAYWRIVLNKPIPILSRYSKKMWINPHATELEVKHPQPDAAKIVGFPWAFDRPVGWTELDAPVHPVELEGDYCFHGCGRPLGREGTMNSTAVDTEESRSAVAARESMIVPGDISVATSPVEGDSYLASPLRLSFIPGPDIPDIGVLGNNSGNINTSTNPMPNSNRL</sequence>
<feature type="region of interest" description="Disordered" evidence="2">
    <location>
        <begin position="82"/>
        <end position="122"/>
    </location>
</feature>
<evidence type="ECO:0000313" key="5">
    <source>
        <dbReference type="EMBL" id="KAK8877039.1"/>
    </source>
</evidence>
<feature type="transmembrane region" description="Helical" evidence="3">
    <location>
        <begin position="483"/>
        <end position="504"/>
    </location>
</feature>
<dbReference type="SUPFAM" id="SSF50630">
    <property type="entry name" value="Acid proteases"/>
    <property type="match status" value="1"/>
</dbReference>
<dbReference type="InterPro" id="IPR033121">
    <property type="entry name" value="PEPTIDASE_A1"/>
</dbReference>
<dbReference type="PRINTS" id="PR00792">
    <property type="entry name" value="PEPSIN"/>
</dbReference>
<comment type="similarity">
    <text evidence="1">Belongs to the peptidase A1 family.</text>
</comment>
<evidence type="ECO:0000256" key="2">
    <source>
        <dbReference type="SAM" id="MobiDB-lite"/>
    </source>
</evidence>
<proteinExistence type="inferred from homology"/>
<evidence type="ECO:0000256" key="1">
    <source>
        <dbReference type="ARBA" id="ARBA00007447"/>
    </source>
</evidence>
<keyword evidence="3" id="KW-1133">Transmembrane helix</keyword>
<evidence type="ECO:0000259" key="4">
    <source>
        <dbReference type="PROSITE" id="PS51767"/>
    </source>
</evidence>
<comment type="caution">
    <text evidence="5">The sequence shown here is derived from an EMBL/GenBank/DDBJ whole genome shotgun (WGS) entry which is preliminary data.</text>
</comment>
<gene>
    <name evidence="5" type="ORF">PGQ11_001985</name>
</gene>
<organism evidence="5 6">
    <name type="scientific">Apiospora arundinis</name>
    <dbReference type="NCBI Taxonomy" id="335852"/>
    <lineage>
        <taxon>Eukaryota</taxon>
        <taxon>Fungi</taxon>
        <taxon>Dikarya</taxon>
        <taxon>Ascomycota</taxon>
        <taxon>Pezizomycotina</taxon>
        <taxon>Sordariomycetes</taxon>
        <taxon>Xylariomycetidae</taxon>
        <taxon>Amphisphaeriales</taxon>
        <taxon>Apiosporaceae</taxon>
        <taxon>Apiospora</taxon>
    </lineage>
</organism>
<keyword evidence="6" id="KW-1185">Reference proteome</keyword>
<dbReference type="EMBL" id="JAPCWZ010000002">
    <property type="protein sequence ID" value="KAK8877039.1"/>
    <property type="molecule type" value="Genomic_DNA"/>
</dbReference>
<reference evidence="5 6" key="1">
    <citation type="journal article" date="2024" name="IMA Fungus">
        <title>Apiospora arundinis, a panoply of carbohydrate-active enzymes and secondary metabolites.</title>
        <authorList>
            <person name="Sorensen T."/>
            <person name="Petersen C."/>
            <person name="Muurmann A.T."/>
            <person name="Christiansen J.V."/>
            <person name="Brundto M.L."/>
            <person name="Overgaard C.K."/>
            <person name="Boysen A.T."/>
            <person name="Wollenberg R.D."/>
            <person name="Larsen T.O."/>
            <person name="Sorensen J.L."/>
            <person name="Nielsen K.L."/>
            <person name="Sondergaard T.E."/>
        </authorList>
    </citation>
    <scope>NUCLEOTIDE SEQUENCE [LARGE SCALE GENOMIC DNA]</scope>
    <source>
        <strain evidence="5 6">AAU 773</strain>
    </source>
</reference>
<protein>
    <submittedName>
        <fullName evidence="5">Aspartic proteinase</fullName>
    </submittedName>
</protein>
<accession>A0ABR2JGT1</accession>
<dbReference type="InterPro" id="IPR001461">
    <property type="entry name" value="Aspartic_peptidase_A1"/>
</dbReference>
<evidence type="ECO:0000256" key="3">
    <source>
        <dbReference type="SAM" id="Phobius"/>
    </source>
</evidence>
<keyword evidence="3" id="KW-0812">Transmembrane</keyword>
<keyword evidence="3" id="KW-0472">Membrane</keyword>
<feature type="region of interest" description="Disordered" evidence="2">
    <location>
        <begin position="458"/>
        <end position="479"/>
    </location>
</feature>
<dbReference type="PANTHER" id="PTHR47966">
    <property type="entry name" value="BETA-SITE APP-CLEAVING ENZYME, ISOFORM A-RELATED"/>
    <property type="match status" value="1"/>
</dbReference>
<feature type="domain" description="Peptidase A1" evidence="4">
    <location>
        <begin position="60"/>
        <end position="399"/>
    </location>
</feature>
<dbReference type="Pfam" id="PF00026">
    <property type="entry name" value="Asp"/>
    <property type="match status" value="1"/>
</dbReference>
<dbReference type="InterPro" id="IPR021109">
    <property type="entry name" value="Peptidase_aspartic_dom_sf"/>
</dbReference>